<evidence type="ECO:0000256" key="5">
    <source>
        <dbReference type="ARBA" id="ARBA00023002"/>
    </source>
</evidence>
<evidence type="ECO:0000256" key="2">
    <source>
        <dbReference type="ARBA" id="ARBA00005896"/>
    </source>
</evidence>
<evidence type="ECO:0000256" key="1">
    <source>
        <dbReference type="ARBA" id="ARBA00001954"/>
    </source>
</evidence>
<accession>A0ABR3TBE1</accession>
<protein>
    <recommendedName>
        <fullName evidence="7">TauD/TfdA-like domain-containing protein</fullName>
    </recommendedName>
</protein>
<evidence type="ECO:0000256" key="3">
    <source>
        <dbReference type="ARBA" id="ARBA00022723"/>
    </source>
</evidence>
<comment type="cofactor">
    <cofactor evidence="1">
        <name>Fe(2+)</name>
        <dbReference type="ChEBI" id="CHEBI:29033"/>
    </cofactor>
</comment>
<dbReference type="EMBL" id="JAJVDC020000005">
    <property type="protein sequence ID" value="KAL1636878.1"/>
    <property type="molecule type" value="Genomic_DNA"/>
</dbReference>
<dbReference type="SUPFAM" id="SSF51197">
    <property type="entry name" value="Clavaminate synthase-like"/>
    <property type="match status" value="1"/>
</dbReference>
<proteinExistence type="inferred from homology"/>
<keyword evidence="3" id="KW-0479">Metal-binding</keyword>
<keyword evidence="9" id="KW-1185">Reference proteome</keyword>
<dbReference type="Gene3D" id="3.60.130.10">
    <property type="entry name" value="Clavaminate synthase-like"/>
    <property type="match status" value="1"/>
</dbReference>
<reference evidence="8 9" key="1">
    <citation type="submission" date="2024-02" db="EMBL/GenBank/DDBJ databases">
        <title>De novo assembly and annotation of 12 fungi associated with fruit tree decline syndrome in Ontario, Canada.</title>
        <authorList>
            <person name="Sulman M."/>
            <person name="Ellouze W."/>
            <person name="Ilyukhin E."/>
        </authorList>
    </citation>
    <scope>NUCLEOTIDE SEQUENCE [LARGE SCALE GENOMIC DNA]</scope>
    <source>
        <strain evidence="8 9">M1-105</strain>
    </source>
</reference>
<keyword evidence="5" id="KW-0560">Oxidoreductase</keyword>
<evidence type="ECO:0000259" key="7">
    <source>
        <dbReference type="Pfam" id="PF02668"/>
    </source>
</evidence>
<sequence length="344" mass="38262">MHSTLVVEPLKSSGSLDGVKMKHLTPCLGTVIQDVNLKDWITGPDSDTKLRDLAIFISKRGVVAFRAQTDLDEELQKDLAQRLGLLSGKPKECHLWKHPMSLARGDDPDCSKLDAKVQQSTHFKLEEDMPRQSAADEWHVDACFETHPPDYTTLRMTHVPPTGGDTMFASSYELYDRLSPPFQRLLEGLKIHYHSASLSRAVKASGKPYPDPRGAPANVGYEFKNSQPLVRTNPVTGWKALYAGVLFAQRIEGVTESESKMLLDKIQRMITENHDLQVRVGWEGPGDIVMWDNRAVLHAATQDHHGLGARIGWRSTSIGEKPYFDPASISRKQALAAGQDIFSG</sequence>
<dbReference type="Pfam" id="PF02668">
    <property type="entry name" value="TauD"/>
    <property type="match status" value="1"/>
</dbReference>
<dbReference type="InterPro" id="IPR042098">
    <property type="entry name" value="TauD-like_sf"/>
</dbReference>
<dbReference type="InterPro" id="IPR003819">
    <property type="entry name" value="TauD/TfdA-like"/>
</dbReference>
<dbReference type="PANTHER" id="PTHR30468">
    <property type="entry name" value="ALPHA-KETOGLUTARATE-DEPENDENT SULFONATE DIOXYGENASE"/>
    <property type="match status" value="1"/>
</dbReference>
<evidence type="ECO:0000313" key="9">
    <source>
        <dbReference type="Proteomes" id="UP001521116"/>
    </source>
</evidence>
<feature type="domain" description="TauD/TfdA-like" evidence="7">
    <location>
        <begin position="22"/>
        <end position="306"/>
    </location>
</feature>
<evidence type="ECO:0000313" key="8">
    <source>
        <dbReference type="EMBL" id="KAL1636878.1"/>
    </source>
</evidence>
<keyword evidence="4" id="KW-0223">Dioxygenase</keyword>
<comment type="caution">
    <text evidence="8">The sequence shown here is derived from an EMBL/GenBank/DDBJ whole genome shotgun (WGS) entry which is preliminary data.</text>
</comment>
<keyword evidence="6" id="KW-0408">Iron</keyword>
<dbReference type="InterPro" id="IPR051323">
    <property type="entry name" value="AtsK-like"/>
</dbReference>
<comment type="similarity">
    <text evidence="2">Belongs to the TfdA dioxygenase family.</text>
</comment>
<name>A0ABR3TBE1_9PEZI</name>
<dbReference type="PANTHER" id="PTHR30468:SF10">
    <property type="entry name" value="TAUD_TFDA-LIKE DOMAIN-CONTAINING PROTEIN"/>
    <property type="match status" value="1"/>
</dbReference>
<organism evidence="8 9">
    <name type="scientific">Neofusicoccum ribis</name>
    <dbReference type="NCBI Taxonomy" id="45134"/>
    <lineage>
        <taxon>Eukaryota</taxon>
        <taxon>Fungi</taxon>
        <taxon>Dikarya</taxon>
        <taxon>Ascomycota</taxon>
        <taxon>Pezizomycotina</taxon>
        <taxon>Dothideomycetes</taxon>
        <taxon>Dothideomycetes incertae sedis</taxon>
        <taxon>Botryosphaeriales</taxon>
        <taxon>Botryosphaeriaceae</taxon>
        <taxon>Neofusicoccum</taxon>
    </lineage>
</organism>
<dbReference type="Proteomes" id="UP001521116">
    <property type="component" value="Unassembled WGS sequence"/>
</dbReference>
<evidence type="ECO:0000256" key="4">
    <source>
        <dbReference type="ARBA" id="ARBA00022964"/>
    </source>
</evidence>
<gene>
    <name evidence="8" type="ORF">SLS56_000972</name>
</gene>
<evidence type="ECO:0000256" key="6">
    <source>
        <dbReference type="ARBA" id="ARBA00023004"/>
    </source>
</evidence>